<reference evidence="1" key="1">
    <citation type="submission" date="2014-11" db="EMBL/GenBank/DDBJ databases">
        <authorList>
            <person name="Amaro Gonzalez C."/>
        </authorList>
    </citation>
    <scope>NUCLEOTIDE SEQUENCE</scope>
</reference>
<accession>A0A0E9VFV4</accession>
<dbReference type="EMBL" id="GBXM01032272">
    <property type="protein sequence ID" value="JAH76305.1"/>
    <property type="molecule type" value="Transcribed_RNA"/>
</dbReference>
<reference evidence="1" key="2">
    <citation type="journal article" date="2015" name="Fish Shellfish Immunol.">
        <title>Early steps in the European eel (Anguilla anguilla)-Vibrio vulnificus interaction in the gills: Role of the RtxA13 toxin.</title>
        <authorList>
            <person name="Callol A."/>
            <person name="Pajuelo D."/>
            <person name="Ebbesson L."/>
            <person name="Teles M."/>
            <person name="MacKenzie S."/>
            <person name="Amaro C."/>
        </authorList>
    </citation>
    <scope>NUCLEOTIDE SEQUENCE</scope>
</reference>
<name>A0A0E9VFV4_ANGAN</name>
<proteinExistence type="predicted"/>
<evidence type="ECO:0000313" key="1">
    <source>
        <dbReference type="EMBL" id="JAH76305.1"/>
    </source>
</evidence>
<dbReference type="AlphaFoldDB" id="A0A0E9VFV4"/>
<sequence>MSLETLYVPAHPKDIQHFTSYGQSQGAGSEGNIQEYIVS</sequence>
<protein>
    <submittedName>
        <fullName evidence="1">Uncharacterized protein</fullName>
    </submittedName>
</protein>
<organism evidence="1">
    <name type="scientific">Anguilla anguilla</name>
    <name type="common">European freshwater eel</name>
    <name type="synonym">Muraena anguilla</name>
    <dbReference type="NCBI Taxonomy" id="7936"/>
    <lineage>
        <taxon>Eukaryota</taxon>
        <taxon>Metazoa</taxon>
        <taxon>Chordata</taxon>
        <taxon>Craniata</taxon>
        <taxon>Vertebrata</taxon>
        <taxon>Euteleostomi</taxon>
        <taxon>Actinopterygii</taxon>
        <taxon>Neopterygii</taxon>
        <taxon>Teleostei</taxon>
        <taxon>Anguilliformes</taxon>
        <taxon>Anguillidae</taxon>
        <taxon>Anguilla</taxon>
    </lineage>
</organism>